<gene>
    <name evidence="2" type="ORF">H9Q08_01215</name>
</gene>
<keyword evidence="1" id="KW-0812">Transmembrane</keyword>
<dbReference type="RefSeq" id="WP_076396112.1">
    <property type="nucleotide sequence ID" value="NZ_JACSGT010000001.1"/>
</dbReference>
<keyword evidence="1" id="KW-0472">Membrane</keyword>
<proteinExistence type="predicted"/>
<protein>
    <submittedName>
        <fullName evidence="2">Uncharacterized protein</fullName>
    </submittedName>
</protein>
<evidence type="ECO:0000256" key="1">
    <source>
        <dbReference type="SAM" id="Phobius"/>
    </source>
</evidence>
<name>A0ABS9C043_9FLAO</name>
<evidence type="ECO:0000313" key="3">
    <source>
        <dbReference type="Proteomes" id="UP001430374"/>
    </source>
</evidence>
<dbReference type="EMBL" id="JACSGT010000001">
    <property type="protein sequence ID" value="MCF2217922.1"/>
    <property type="molecule type" value="Genomic_DNA"/>
</dbReference>
<comment type="caution">
    <text evidence="2">The sequence shown here is derived from an EMBL/GenBank/DDBJ whole genome shotgun (WGS) entry which is preliminary data.</text>
</comment>
<accession>A0ABS9C043</accession>
<reference evidence="2" key="1">
    <citation type="submission" date="2021-08" db="EMBL/GenBank/DDBJ databases">
        <title>Complete genome sequence of Chryseobacterium sp strain PS-8.</title>
        <authorList>
            <person name="Das S.K."/>
        </authorList>
    </citation>
    <scope>NUCLEOTIDE SEQUENCE</scope>
    <source>
        <strain evidence="2">PS-8</strain>
    </source>
</reference>
<dbReference type="Proteomes" id="UP001430374">
    <property type="component" value="Unassembled WGS sequence"/>
</dbReference>
<organism evidence="2 3">
    <name type="scientific">Chryseobacterium indicum</name>
    <dbReference type="NCBI Taxonomy" id="2766954"/>
    <lineage>
        <taxon>Bacteria</taxon>
        <taxon>Pseudomonadati</taxon>
        <taxon>Bacteroidota</taxon>
        <taxon>Flavobacteriia</taxon>
        <taxon>Flavobacteriales</taxon>
        <taxon>Weeksellaceae</taxon>
        <taxon>Chryseobacterium group</taxon>
        <taxon>Chryseobacterium</taxon>
    </lineage>
</organism>
<sequence>MENKIIKMNNSTKNILILFALFISVIILIISLTKTTKDSLTDYQMFAKVINIYRDKNEHNFLFVKYSNGVVELLDYPYKVGDSISKKKGDSIEYIFRGNRIIQNNLFEQARKEKTLR</sequence>
<evidence type="ECO:0000313" key="2">
    <source>
        <dbReference type="EMBL" id="MCF2217922.1"/>
    </source>
</evidence>
<keyword evidence="1" id="KW-1133">Transmembrane helix</keyword>
<keyword evidence="3" id="KW-1185">Reference proteome</keyword>
<feature type="transmembrane region" description="Helical" evidence="1">
    <location>
        <begin position="12"/>
        <end position="32"/>
    </location>
</feature>